<dbReference type="Proteomes" id="UP000641910">
    <property type="component" value="Unassembled WGS sequence"/>
</dbReference>
<dbReference type="InterPro" id="IPR016478">
    <property type="entry name" value="GTPase_MTG1"/>
</dbReference>
<dbReference type="Gene3D" id="3.40.50.300">
    <property type="entry name" value="P-loop containing nucleotide triphosphate hydrolases"/>
    <property type="match status" value="1"/>
</dbReference>
<dbReference type="NCBIfam" id="TIGR03596">
    <property type="entry name" value="GTPase_YlqF"/>
    <property type="match status" value="1"/>
</dbReference>
<accession>A0ABS0QHM2</accession>
<proteinExistence type="inferred from homology"/>
<sequence length="298" mass="33939">MTIQWFPGHMAKARRQVEEKLKLVDIVFELLDARLPLSSRNPMMDEILKDKPRLILLTKCDLADEQANQAWMKYFQARRMPVLPVDAQTGKGVQQIIPACEKVLAPLFQQREKKGIQSRKFRAMVTGIPNVGKSSLINRLAKRSVAETGDRPGVTKAQQWIRVGKTMELLDTPGILWPKFDDPVTGLRLAASGAIKETILPIDEVALYVLNYLKDRYPDRLKKRYKLEQTEQDGVTLMEEIGKKRGCLLRGGEIDYEKVAELLLHELRVGRLGRISFEFPEDWIGKEEMGNAGDDRGN</sequence>
<feature type="domain" description="CP-type G" evidence="5">
    <location>
        <begin position="14"/>
        <end position="178"/>
    </location>
</feature>
<evidence type="ECO:0000313" key="6">
    <source>
        <dbReference type="EMBL" id="MBH8588750.1"/>
    </source>
</evidence>
<evidence type="ECO:0000256" key="4">
    <source>
        <dbReference type="PIRNR" id="PIRNR006230"/>
    </source>
</evidence>
<keyword evidence="4" id="KW-0963">Cytoplasm</keyword>
<dbReference type="PANTHER" id="PTHR45782:SF4">
    <property type="entry name" value="MITOCHONDRIAL RIBOSOME-ASSOCIATED GTPASE 1"/>
    <property type="match status" value="1"/>
</dbReference>
<protein>
    <recommendedName>
        <fullName evidence="1 4">Ribosome biogenesis GTPase A</fullName>
    </recommendedName>
</protein>
<evidence type="ECO:0000313" key="7">
    <source>
        <dbReference type="Proteomes" id="UP000641910"/>
    </source>
</evidence>
<name>A0ABS0QHM2_THEVU</name>
<dbReference type="InterPro" id="IPR030378">
    <property type="entry name" value="G_CP_dom"/>
</dbReference>
<dbReference type="InterPro" id="IPR023179">
    <property type="entry name" value="GTP-bd_ortho_bundle_sf"/>
</dbReference>
<evidence type="ECO:0000256" key="2">
    <source>
        <dbReference type="ARBA" id="ARBA00022741"/>
    </source>
</evidence>
<gene>
    <name evidence="6" type="primary">ylqF</name>
    <name evidence="6" type="ORF">I8U22_07980</name>
</gene>
<dbReference type="PROSITE" id="PS51721">
    <property type="entry name" value="G_CP"/>
    <property type="match status" value="1"/>
</dbReference>
<comment type="subcellular location">
    <subcellularLocation>
        <location evidence="4">Cytoplasm</location>
    </subcellularLocation>
</comment>
<dbReference type="CDD" id="cd01856">
    <property type="entry name" value="YlqF"/>
    <property type="match status" value="1"/>
</dbReference>
<comment type="caution">
    <text evidence="6">The sequence shown here is derived from an EMBL/GenBank/DDBJ whole genome shotgun (WGS) entry which is preliminary data.</text>
</comment>
<evidence type="ECO:0000256" key="1">
    <source>
        <dbReference type="ARBA" id="ARBA00014898"/>
    </source>
</evidence>
<comment type="similarity">
    <text evidence="4">Belongs to the TRAFAC class YlqF/YawG GTPase family. MTG1 subfamily.</text>
</comment>
<dbReference type="InterPro" id="IPR027417">
    <property type="entry name" value="P-loop_NTPase"/>
</dbReference>
<dbReference type="InterPro" id="IPR019991">
    <property type="entry name" value="GTP-bd_ribosome_bgen"/>
</dbReference>
<dbReference type="RefSeq" id="WP_121874235.1">
    <property type="nucleotide sequence ID" value="NZ_JACEIS010000005.1"/>
</dbReference>
<dbReference type="EMBL" id="JAECVU010000004">
    <property type="protein sequence ID" value="MBH8588750.1"/>
    <property type="molecule type" value="Genomic_DNA"/>
</dbReference>
<keyword evidence="2 4" id="KW-0547">Nucleotide-binding</keyword>
<reference evidence="6 7" key="1">
    <citation type="submission" date="2020-12" db="EMBL/GenBank/DDBJ databases">
        <title>WGS of Thermoactinomyces spp.</title>
        <authorList>
            <person name="Cheng K."/>
        </authorList>
    </citation>
    <scope>NUCLEOTIDE SEQUENCE [LARGE SCALE GENOMIC DNA]</scope>
    <source>
        <strain evidence="7">CICC 10650\ACCC 41061</strain>
    </source>
</reference>
<dbReference type="PANTHER" id="PTHR45782">
    <property type="entry name" value="MITOCHONDRIAL RIBOSOME-ASSOCIATED GTPASE 1"/>
    <property type="match status" value="1"/>
</dbReference>
<dbReference type="Gene3D" id="1.10.1580.10">
    <property type="match status" value="1"/>
</dbReference>
<evidence type="ECO:0000256" key="3">
    <source>
        <dbReference type="ARBA" id="ARBA00023134"/>
    </source>
</evidence>
<dbReference type="Pfam" id="PF01926">
    <property type="entry name" value="MMR_HSR1"/>
    <property type="match status" value="1"/>
</dbReference>
<dbReference type="SUPFAM" id="SSF52540">
    <property type="entry name" value="P-loop containing nucleoside triphosphate hydrolases"/>
    <property type="match status" value="1"/>
</dbReference>
<keyword evidence="3 4" id="KW-0342">GTP-binding</keyword>
<keyword evidence="7" id="KW-1185">Reference proteome</keyword>
<organism evidence="6 7">
    <name type="scientific">Thermoactinomyces vulgaris</name>
    <dbReference type="NCBI Taxonomy" id="2026"/>
    <lineage>
        <taxon>Bacteria</taxon>
        <taxon>Bacillati</taxon>
        <taxon>Bacillota</taxon>
        <taxon>Bacilli</taxon>
        <taxon>Bacillales</taxon>
        <taxon>Thermoactinomycetaceae</taxon>
        <taxon>Thermoactinomyces</taxon>
    </lineage>
</organism>
<dbReference type="PIRSF" id="PIRSF006230">
    <property type="entry name" value="MG442"/>
    <property type="match status" value="1"/>
</dbReference>
<dbReference type="InterPro" id="IPR006073">
    <property type="entry name" value="GTP-bd"/>
</dbReference>
<comment type="function">
    <text evidence="4">Required for a late step of 50S ribosomal subunit assembly. Has GTPase activity.</text>
</comment>
<evidence type="ECO:0000259" key="5">
    <source>
        <dbReference type="PROSITE" id="PS51721"/>
    </source>
</evidence>